<evidence type="ECO:0000256" key="1">
    <source>
        <dbReference type="ARBA" id="ARBA00006739"/>
    </source>
</evidence>
<comment type="similarity">
    <text evidence="1">Belongs to the glycosyltransferase 2 family.</text>
</comment>
<keyword evidence="3" id="KW-0808">Transferase</keyword>
<evidence type="ECO:0000256" key="3">
    <source>
        <dbReference type="ARBA" id="ARBA00022679"/>
    </source>
</evidence>
<dbReference type="PANTHER" id="PTHR22916">
    <property type="entry name" value="GLYCOSYLTRANSFERASE"/>
    <property type="match status" value="1"/>
</dbReference>
<evidence type="ECO:0000313" key="5">
    <source>
        <dbReference type="EMBL" id="MBP1949047.1"/>
    </source>
</evidence>
<dbReference type="InterPro" id="IPR001173">
    <property type="entry name" value="Glyco_trans_2-like"/>
</dbReference>
<accession>A0ABS4HDP8</accession>
<dbReference type="InterPro" id="IPR029044">
    <property type="entry name" value="Nucleotide-diphossugar_trans"/>
</dbReference>
<name>A0ABS4HDP8_9BACI</name>
<evidence type="ECO:0000313" key="6">
    <source>
        <dbReference type="Proteomes" id="UP001519328"/>
    </source>
</evidence>
<dbReference type="RefSeq" id="WP_209480581.1">
    <property type="nucleotide sequence ID" value="NZ_JAGGKK010000009.1"/>
</dbReference>
<organism evidence="5 6">
    <name type="scientific">Virgibacillus litoralis</name>
    <dbReference type="NCBI Taxonomy" id="578221"/>
    <lineage>
        <taxon>Bacteria</taxon>
        <taxon>Bacillati</taxon>
        <taxon>Bacillota</taxon>
        <taxon>Bacilli</taxon>
        <taxon>Bacillales</taxon>
        <taxon>Bacillaceae</taxon>
        <taxon>Virgibacillus</taxon>
    </lineage>
</organism>
<evidence type="ECO:0000259" key="4">
    <source>
        <dbReference type="Pfam" id="PF00535"/>
    </source>
</evidence>
<protein>
    <submittedName>
        <fullName evidence="5">Glycosyltransferase involved in cell wall biosynthesis</fullName>
    </submittedName>
</protein>
<feature type="domain" description="Glycosyltransferase 2-like" evidence="4">
    <location>
        <begin position="5"/>
        <end position="163"/>
    </location>
</feature>
<proteinExistence type="inferred from homology"/>
<dbReference type="Proteomes" id="UP001519328">
    <property type="component" value="Unassembled WGS sequence"/>
</dbReference>
<keyword evidence="6" id="KW-1185">Reference proteome</keyword>
<dbReference type="PANTHER" id="PTHR22916:SF51">
    <property type="entry name" value="GLYCOSYLTRANSFERASE EPSH-RELATED"/>
    <property type="match status" value="1"/>
</dbReference>
<dbReference type="Gene3D" id="3.90.550.10">
    <property type="entry name" value="Spore Coat Polysaccharide Biosynthesis Protein SpsA, Chain A"/>
    <property type="match status" value="1"/>
</dbReference>
<dbReference type="Pfam" id="PF00535">
    <property type="entry name" value="Glycos_transf_2"/>
    <property type="match status" value="1"/>
</dbReference>
<dbReference type="SUPFAM" id="SSF53448">
    <property type="entry name" value="Nucleotide-diphospho-sugar transferases"/>
    <property type="match status" value="1"/>
</dbReference>
<dbReference type="CDD" id="cd00761">
    <property type="entry name" value="Glyco_tranf_GTA_type"/>
    <property type="match status" value="1"/>
</dbReference>
<keyword evidence="2" id="KW-0328">Glycosyltransferase</keyword>
<evidence type="ECO:0000256" key="2">
    <source>
        <dbReference type="ARBA" id="ARBA00022676"/>
    </source>
</evidence>
<dbReference type="EMBL" id="JAGGKK010000009">
    <property type="protein sequence ID" value="MBP1949047.1"/>
    <property type="molecule type" value="Genomic_DNA"/>
</dbReference>
<sequence>MPKVSFIVAAYNIENYIKKCIDSLMNQTLQDIEIIVVNDGSTDDTLLEIKETCKKDDRISIIDQKNAGVMRAREEGFKASSGEYVLFVDGDDWLTEDAAEVLYNKAEQSDYDIVCYNFIYTDGEKNKKNYTKQEYEKITGEKFLNMVMTNKIMPSLWSKLIKRKFIIEKDVTFPNGIAKAQDLAFSCSLGIHLPNACVVDEYLYFYFNSRINSVSNTISPLLLEVEKATSFVRKQLKEHNMLETHKEEFEYLAFTHNFNKDMIYINKNKFSKVLYKKWRSMRIDINKNKYFKELIKGEPFKAKVILKIVVRNYFLGSIFYNMYSLYTFIIKRPNTV</sequence>
<reference evidence="5 6" key="1">
    <citation type="submission" date="2021-03" db="EMBL/GenBank/DDBJ databases">
        <title>Genomic Encyclopedia of Type Strains, Phase IV (KMG-IV): sequencing the most valuable type-strain genomes for metagenomic binning, comparative biology and taxonomic classification.</title>
        <authorList>
            <person name="Goeker M."/>
        </authorList>
    </citation>
    <scope>NUCLEOTIDE SEQUENCE [LARGE SCALE GENOMIC DNA]</scope>
    <source>
        <strain evidence="5 6">DSM 21085</strain>
    </source>
</reference>
<comment type="caution">
    <text evidence="5">The sequence shown here is derived from an EMBL/GenBank/DDBJ whole genome shotgun (WGS) entry which is preliminary data.</text>
</comment>
<gene>
    <name evidence="5" type="ORF">J2Z82_001984</name>
</gene>